<sequence>MKKHYLLNWVWGMLLWSTVNVSAQNAALKNFPEGSQPQEVGDRIVNKFLKTPHTRFGNPRAEKAPDYITYPDACTWLGALWYAKATDNKLMTAGLVKRFEPLFSTEKHMLPRMVHVDYNVVGAVPLEIYIQKQGGQEYYDLGMKYADTQWQVPADAKPEQRAYADKGYSWQTRIWIDDMFMITTIQSQAYRVTGDRKYIDRAANEMVMYLKEIQRPNGLFYHSPEAPFFWARGNGWMAAGMAELLSALPEDNPNRPAIMKAYKTMMKTLKKYQGKEGLWHQLIDEREAWNETSGTAMFTYAMIVGVKKGWLDEKEYALVARKGWLGLVSYINADDEVEDVCEGTNIKNDKNHYMNRKRITGDLHAHAPLLWCATELVTVN</sequence>
<dbReference type="Proteomes" id="UP000310760">
    <property type="component" value="Unassembled WGS sequence"/>
</dbReference>
<dbReference type="Pfam" id="PF07470">
    <property type="entry name" value="Glyco_hydro_88"/>
    <property type="match status" value="1"/>
</dbReference>
<dbReference type="InterPro" id="IPR052043">
    <property type="entry name" value="PolySaccharide_Degr_Enz"/>
</dbReference>
<reference evidence="2 3" key="1">
    <citation type="submission" date="2019-04" db="EMBL/GenBank/DDBJ databases">
        <title>Microbes associate with the intestines of laboratory mice.</title>
        <authorList>
            <person name="Navarre W."/>
            <person name="Wong E."/>
            <person name="Huang K."/>
            <person name="Tropini C."/>
            <person name="Ng K."/>
            <person name="Yu B."/>
        </authorList>
    </citation>
    <scope>NUCLEOTIDE SEQUENCE [LARGE SCALE GENOMIC DNA]</scope>
    <source>
        <strain evidence="2 3">NM22_B1</strain>
    </source>
</reference>
<dbReference type="InterPro" id="IPR008928">
    <property type="entry name" value="6-hairpin_glycosidase_sf"/>
</dbReference>
<dbReference type="Gene3D" id="1.50.10.10">
    <property type="match status" value="1"/>
</dbReference>
<dbReference type="AlphaFoldDB" id="A0A4S2FTG5"/>
<dbReference type="EMBL" id="SRYJ01000005">
    <property type="protein sequence ID" value="TGY72564.1"/>
    <property type="molecule type" value="Genomic_DNA"/>
</dbReference>
<dbReference type="PANTHER" id="PTHR33886">
    <property type="entry name" value="UNSATURATED RHAMNOGALACTURONAN HYDROLASE (EUROFUNG)"/>
    <property type="match status" value="1"/>
</dbReference>
<organism evidence="2 3">
    <name type="scientific">Phocaeicola sartorii</name>
    <dbReference type="NCBI Taxonomy" id="671267"/>
    <lineage>
        <taxon>Bacteria</taxon>
        <taxon>Pseudomonadati</taxon>
        <taxon>Bacteroidota</taxon>
        <taxon>Bacteroidia</taxon>
        <taxon>Bacteroidales</taxon>
        <taxon>Bacteroidaceae</taxon>
        <taxon>Phocaeicola</taxon>
    </lineage>
</organism>
<evidence type="ECO:0000256" key="1">
    <source>
        <dbReference type="ARBA" id="ARBA00022801"/>
    </source>
</evidence>
<comment type="caution">
    <text evidence="2">The sequence shown here is derived from an EMBL/GenBank/DDBJ whole genome shotgun (WGS) entry which is preliminary data.</text>
</comment>
<name>A0A4S2FTG5_9BACT</name>
<dbReference type="PANTHER" id="PTHR33886:SF8">
    <property type="entry name" value="UNSATURATED RHAMNOGALACTURONAN HYDROLASE (EUROFUNG)"/>
    <property type="match status" value="1"/>
</dbReference>
<gene>
    <name evidence="2" type="ORF">E5339_03465</name>
</gene>
<keyword evidence="1 2" id="KW-0378">Hydrolase</keyword>
<proteinExistence type="predicted"/>
<dbReference type="RefSeq" id="WP_135950460.1">
    <property type="nucleotide sequence ID" value="NZ_CAKOCL010000023.1"/>
</dbReference>
<dbReference type="GeneID" id="82152194"/>
<dbReference type="GO" id="GO:0016787">
    <property type="term" value="F:hydrolase activity"/>
    <property type="evidence" value="ECO:0007669"/>
    <property type="project" value="UniProtKB-KW"/>
</dbReference>
<evidence type="ECO:0000313" key="2">
    <source>
        <dbReference type="EMBL" id="TGY72564.1"/>
    </source>
</evidence>
<accession>A0A4S2FTG5</accession>
<protein>
    <submittedName>
        <fullName evidence="2">Glycosyl hydrolase</fullName>
    </submittedName>
</protein>
<dbReference type="SUPFAM" id="SSF48208">
    <property type="entry name" value="Six-hairpin glycosidases"/>
    <property type="match status" value="1"/>
</dbReference>
<dbReference type="GO" id="GO:0005975">
    <property type="term" value="P:carbohydrate metabolic process"/>
    <property type="evidence" value="ECO:0007669"/>
    <property type="project" value="InterPro"/>
</dbReference>
<dbReference type="InterPro" id="IPR010905">
    <property type="entry name" value="Glyco_hydro_88"/>
</dbReference>
<dbReference type="InterPro" id="IPR012341">
    <property type="entry name" value="6hp_glycosidase-like_sf"/>
</dbReference>
<evidence type="ECO:0000313" key="3">
    <source>
        <dbReference type="Proteomes" id="UP000310760"/>
    </source>
</evidence>